<evidence type="ECO:0000313" key="17">
    <source>
        <dbReference type="Proteomes" id="UP000245119"/>
    </source>
</evidence>
<feature type="coiled-coil region" evidence="13">
    <location>
        <begin position="628"/>
        <end position="678"/>
    </location>
</feature>
<dbReference type="SUPFAM" id="SSF48371">
    <property type="entry name" value="ARM repeat"/>
    <property type="match status" value="1"/>
</dbReference>
<dbReference type="GO" id="GO:0061608">
    <property type="term" value="F:nuclear import signal receptor activity"/>
    <property type="evidence" value="ECO:0007669"/>
    <property type="project" value="InterPro"/>
</dbReference>
<evidence type="ECO:0000256" key="3">
    <source>
        <dbReference type="ARBA" id="ARBA00010394"/>
    </source>
</evidence>
<dbReference type="EMBL" id="PZQS01000006">
    <property type="protein sequence ID" value="PVD28839.1"/>
    <property type="molecule type" value="Genomic_DNA"/>
</dbReference>
<proteinExistence type="inferred from homology"/>
<keyword evidence="10" id="KW-0539">Nucleus</keyword>
<evidence type="ECO:0000256" key="4">
    <source>
        <dbReference type="ARBA" id="ARBA00022448"/>
    </source>
</evidence>
<dbReference type="InterPro" id="IPR000225">
    <property type="entry name" value="Armadillo"/>
</dbReference>
<dbReference type="PANTHER" id="PTHR23316">
    <property type="entry name" value="IMPORTIN ALPHA"/>
    <property type="match status" value="1"/>
</dbReference>
<protein>
    <recommendedName>
        <fullName evidence="15">IBB domain-containing protein</fullName>
    </recommendedName>
</protein>
<dbReference type="InterPro" id="IPR002652">
    <property type="entry name" value="Importin-a_IBB"/>
</dbReference>
<evidence type="ECO:0000256" key="8">
    <source>
        <dbReference type="ARBA" id="ARBA00022927"/>
    </source>
</evidence>
<evidence type="ECO:0000256" key="10">
    <source>
        <dbReference type="ARBA" id="ARBA00023242"/>
    </source>
</evidence>
<dbReference type="InterPro" id="IPR011989">
    <property type="entry name" value="ARM-like"/>
</dbReference>
<comment type="similarity">
    <text evidence="3">Belongs to the importin alpha family.</text>
</comment>
<evidence type="ECO:0000259" key="15">
    <source>
        <dbReference type="PROSITE" id="PS51214"/>
    </source>
</evidence>
<evidence type="ECO:0000256" key="13">
    <source>
        <dbReference type="SAM" id="Coils"/>
    </source>
</evidence>
<keyword evidence="4 12" id="KW-0813">Transport</keyword>
<evidence type="ECO:0000256" key="5">
    <source>
        <dbReference type="ARBA" id="ARBA00022664"/>
    </source>
</evidence>
<dbReference type="GO" id="GO:0008380">
    <property type="term" value="P:RNA splicing"/>
    <property type="evidence" value="ECO:0007669"/>
    <property type="project" value="UniProtKB-KW"/>
</dbReference>
<keyword evidence="6" id="KW-0747">Spliceosome</keyword>
<dbReference type="FunFam" id="1.25.10.10:FF:000013">
    <property type="entry name" value="Importin subunit alpha"/>
    <property type="match status" value="1"/>
</dbReference>
<dbReference type="OrthoDB" id="199717at2759"/>
<dbReference type="Pfam" id="PF00514">
    <property type="entry name" value="Arm"/>
    <property type="match status" value="7"/>
</dbReference>
<gene>
    <name evidence="16" type="ORF">C0Q70_11434</name>
</gene>
<keyword evidence="17" id="KW-1185">Reference proteome</keyword>
<comment type="similarity">
    <text evidence="2">Belongs to the SYF2 family.</text>
</comment>
<dbReference type="Gene3D" id="1.25.10.10">
    <property type="entry name" value="Leucine-rich Repeat Variant"/>
    <property type="match status" value="1"/>
</dbReference>
<dbReference type="SMART" id="SM00185">
    <property type="entry name" value="ARM"/>
    <property type="match status" value="8"/>
</dbReference>
<dbReference type="InterPro" id="IPR036975">
    <property type="entry name" value="Importin-a_IBB_sf"/>
</dbReference>
<evidence type="ECO:0000256" key="1">
    <source>
        <dbReference type="ARBA" id="ARBA00004123"/>
    </source>
</evidence>
<organism evidence="16 17">
    <name type="scientific">Pomacea canaliculata</name>
    <name type="common">Golden apple snail</name>
    <dbReference type="NCBI Taxonomy" id="400727"/>
    <lineage>
        <taxon>Eukaryota</taxon>
        <taxon>Metazoa</taxon>
        <taxon>Spiralia</taxon>
        <taxon>Lophotrochozoa</taxon>
        <taxon>Mollusca</taxon>
        <taxon>Gastropoda</taxon>
        <taxon>Caenogastropoda</taxon>
        <taxon>Architaenioglossa</taxon>
        <taxon>Ampullarioidea</taxon>
        <taxon>Ampullariidae</taxon>
        <taxon>Pomacea</taxon>
    </lineage>
</organism>
<dbReference type="GO" id="GO:0005681">
    <property type="term" value="C:spliceosomal complex"/>
    <property type="evidence" value="ECO:0007669"/>
    <property type="project" value="UniProtKB-KW"/>
</dbReference>
<keyword evidence="9" id="KW-0508">mRNA splicing</keyword>
<dbReference type="STRING" id="400727.A0A2T7P5Z3"/>
<dbReference type="GO" id="GO:0006606">
    <property type="term" value="P:protein import into nucleus"/>
    <property type="evidence" value="ECO:0007669"/>
    <property type="project" value="InterPro"/>
</dbReference>
<dbReference type="InterPro" id="IPR016024">
    <property type="entry name" value="ARM-type_fold"/>
</dbReference>
<evidence type="ECO:0000256" key="14">
    <source>
        <dbReference type="SAM" id="MobiDB-lite"/>
    </source>
</evidence>
<evidence type="ECO:0000256" key="9">
    <source>
        <dbReference type="ARBA" id="ARBA00023187"/>
    </source>
</evidence>
<keyword evidence="7" id="KW-0677">Repeat</keyword>
<evidence type="ECO:0000256" key="12">
    <source>
        <dbReference type="PROSITE-ProRule" id="PRU00561"/>
    </source>
</evidence>
<feature type="region of interest" description="Disordered" evidence="14">
    <location>
        <begin position="1"/>
        <end position="73"/>
    </location>
</feature>
<keyword evidence="13" id="KW-0175">Coiled coil</keyword>
<dbReference type="PROSITE" id="PS51214">
    <property type="entry name" value="IBB"/>
    <property type="match status" value="1"/>
</dbReference>
<dbReference type="GO" id="GO:0006397">
    <property type="term" value="P:mRNA processing"/>
    <property type="evidence" value="ECO:0007669"/>
    <property type="project" value="UniProtKB-KW"/>
</dbReference>
<feature type="repeat" description="ARM" evidence="11">
    <location>
        <begin position="161"/>
        <end position="189"/>
    </location>
</feature>
<dbReference type="Pfam" id="PF16186">
    <property type="entry name" value="Arm_3"/>
    <property type="match status" value="1"/>
</dbReference>
<dbReference type="AlphaFoldDB" id="A0A2T7P5Z3"/>
<dbReference type="InterPro" id="IPR032413">
    <property type="entry name" value="Arm_3"/>
</dbReference>
<evidence type="ECO:0000256" key="6">
    <source>
        <dbReference type="ARBA" id="ARBA00022728"/>
    </source>
</evidence>
<dbReference type="FunFam" id="1.20.5.690:FF:000001">
    <property type="entry name" value="Importin subunit alpha"/>
    <property type="match status" value="1"/>
</dbReference>
<accession>A0A2T7P5Z3</accession>
<keyword evidence="5" id="KW-0507">mRNA processing</keyword>
<comment type="subcellular location">
    <subcellularLocation>
        <location evidence="1">Nucleus</location>
    </subcellularLocation>
</comment>
<dbReference type="InterPro" id="IPR013260">
    <property type="entry name" value="mRNA_splic_SYF2"/>
</dbReference>
<dbReference type="Pfam" id="PF01749">
    <property type="entry name" value="IBB"/>
    <property type="match status" value="1"/>
</dbReference>
<reference evidence="16 17" key="1">
    <citation type="submission" date="2018-04" db="EMBL/GenBank/DDBJ databases">
        <title>The genome of golden apple snail Pomacea canaliculata provides insight into stress tolerance and invasive adaptation.</title>
        <authorList>
            <person name="Liu C."/>
            <person name="Liu B."/>
            <person name="Ren Y."/>
            <person name="Zhang Y."/>
            <person name="Wang H."/>
            <person name="Li S."/>
            <person name="Jiang F."/>
            <person name="Yin L."/>
            <person name="Zhang G."/>
            <person name="Qian W."/>
            <person name="Fan W."/>
        </authorList>
    </citation>
    <scope>NUCLEOTIDE SEQUENCE [LARGE SCALE GENOMIC DNA]</scope>
    <source>
        <strain evidence="16">SZHN2017</strain>
        <tissue evidence="16">Muscle</tissue>
    </source>
</reference>
<dbReference type="Gene3D" id="1.20.5.690">
    <property type="entry name" value="Importin-alpha, importin-beta-binding domain"/>
    <property type="match status" value="1"/>
</dbReference>
<keyword evidence="8" id="KW-0653">Protein transport</keyword>
<evidence type="ECO:0000313" key="16">
    <source>
        <dbReference type="EMBL" id="PVD28839.1"/>
    </source>
</evidence>
<sequence>MSEASGPANHRLKAYKNKALDTQELRRRREEEGIQLRKQKRDEHLNKRRNVSLPAENDDMTLGDVQEPTVSSTGGISPEMIQALYSDKLEEQEAATQKFRKLLSREPNPPIDEVIQTGIIPRFVEFLQKETSWTLQFEAAWALTNIASGTSMQTRIVINAGAVPIFIRLLGSEIEDVQEQAVWALGNIAGDSPECRDYVLNENILFLFYSKLLSKNTSLSMTRNAVWCLSNLCRGKNPPPDFSKVSPALPVLARLLFHTDKDVLADACWALSYLSDGPNEKIQAVIDSGVCRRLVELLMHNHQSVVAAALRVVGNIVTGDDCQTQVILNCSALPCLLHLLSSNKESIRKEACWTISNITAGNRMQIQCVIDANIFPVLIDILGKAEFKTRKEAAWAITNATSGGSPEQIRFLVEQGCIAPLCDLLTVMDSKIVQVALNGLENILRLGEQDAKQNNGVNPYVVMIEECYGLDKIEFLQGHENREIYQKSFDIIERFFSNDEEDKVIAPQMNEGAQQYQFSTPENAPMGGFRNYILLQRVCLGREGMGSDHSFLLLITSLSFLLEVDRDVSACSLVAQIAQLLTSIWMTTGGAWGCQGLLRQMIRCQILEAATPSSSGTTSNKSARLNRLRNLELKMNEARKLNHQEVAAEDERKKRPENFEAKRKRMEWEQEQDTLKQECLAKGENYDLVKLRDVGADEAERWERKKKKKNPDTGFADYEQATYRQYQRLTKQMKPDLNQYERQREKMGDEFYATADTLGLHQRKDPEENVDKMVEDLEKQISKREKYSRRRTFDEEADIDYINERNMKFNKKLERFYGQYTAEIKQNLERGTAV</sequence>
<evidence type="ECO:0000256" key="7">
    <source>
        <dbReference type="ARBA" id="ARBA00022737"/>
    </source>
</evidence>
<dbReference type="PROSITE" id="PS50176">
    <property type="entry name" value="ARM_REPEAT"/>
    <property type="match status" value="2"/>
</dbReference>
<feature type="compositionally biased region" description="Basic and acidic residues" evidence="14">
    <location>
        <begin position="18"/>
        <end position="45"/>
    </location>
</feature>
<comment type="caution">
    <text evidence="16">The sequence shown here is derived from an EMBL/GenBank/DDBJ whole genome shotgun (WGS) entry which is preliminary data.</text>
</comment>
<name>A0A2T7P5Z3_POMCA</name>
<dbReference type="Proteomes" id="UP000245119">
    <property type="component" value="Linkage Group LG6"/>
</dbReference>
<evidence type="ECO:0000256" key="2">
    <source>
        <dbReference type="ARBA" id="ARBA00010028"/>
    </source>
</evidence>
<dbReference type="Pfam" id="PF08231">
    <property type="entry name" value="SYF2"/>
    <property type="match status" value="1"/>
</dbReference>
<feature type="repeat" description="ARM" evidence="11">
    <location>
        <begin position="118"/>
        <end position="161"/>
    </location>
</feature>
<evidence type="ECO:0000256" key="11">
    <source>
        <dbReference type="PROSITE-ProRule" id="PRU00259"/>
    </source>
</evidence>
<feature type="domain" description="IBB" evidence="15">
    <location>
        <begin position="1"/>
        <end position="58"/>
    </location>
</feature>